<evidence type="ECO:0000259" key="1">
    <source>
        <dbReference type="Pfam" id="PF06744"/>
    </source>
</evidence>
<protein>
    <recommendedName>
        <fullName evidence="1">Type VI secretion system IcmF C-terminal domain-containing protein</fullName>
    </recommendedName>
</protein>
<gene>
    <name evidence="2" type="ORF">LMG31841_05280</name>
</gene>
<dbReference type="PANTHER" id="PTHR36153:SF1">
    <property type="entry name" value="TYPE VI SECRETION SYSTEM COMPONENT TSSM1"/>
    <property type="match status" value="1"/>
</dbReference>
<sequence>MLTLDAQTLHYYNQVQTWHTMTWPSNNPQSAGTRIEWQTDTAGTNKSFEFSGRWALVRMLERAKVEPVDSATYQLTWQAKPEGVDPKQVMTKVDATADSAALTTQEPLAPVPSIMTHPLSYLIRTDVGKGPLELLALRGFTLPSRIFIDRPAPVAKQPVAAGPPPLPKAALEAAKHAAVPIPQGSVPE</sequence>
<name>A0A9N8X5I5_9BURK</name>
<organism evidence="2 3">
    <name type="scientific">Paraburkholderia saeva</name>
    <dbReference type="NCBI Taxonomy" id="2777537"/>
    <lineage>
        <taxon>Bacteria</taxon>
        <taxon>Pseudomonadati</taxon>
        <taxon>Pseudomonadota</taxon>
        <taxon>Betaproteobacteria</taxon>
        <taxon>Burkholderiales</taxon>
        <taxon>Burkholderiaceae</taxon>
        <taxon>Paraburkholderia</taxon>
    </lineage>
</organism>
<accession>A0A9N8X5I5</accession>
<dbReference type="EMBL" id="CAJQZC010000014">
    <property type="protein sequence ID" value="CAG4923394.1"/>
    <property type="molecule type" value="Genomic_DNA"/>
</dbReference>
<evidence type="ECO:0000313" key="2">
    <source>
        <dbReference type="EMBL" id="CAG4923394.1"/>
    </source>
</evidence>
<dbReference type="Pfam" id="PF06744">
    <property type="entry name" value="IcmF_C"/>
    <property type="match status" value="1"/>
</dbReference>
<dbReference type="InterPro" id="IPR010623">
    <property type="entry name" value="IcmF_C"/>
</dbReference>
<dbReference type="Proteomes" id="UP000789704">
    <property type="component" value="Unassembled WGS sequence"/>
</dbReference>
<feature type="domain" description="Type VI secretion system IcmF C-terminal" evidence="1">
    <location>
        <begin position="2"/>
        <end position="80"/>
    </location>
</feature>
<evidence type="ECO:0000313" key="3">
    <source>
        <dbReference type="Proteomes" id="UP000789704"/>
    </source>
</evidence>
<dbReference type="PANTHER" id="PTHR36153">
    <property type="entry name" value="INNER MEMBRANE PROTEIN-RELATED"/>
    <property type="match status" value="1"/>
</dbReference>
<dbReference type="AlphaFoldDB" id="A0A9N8X5I5"/>
<keyword evidence="3" id="KW-1185">Reference proteome</keyword>
<comment type="caution">
    <text evidence="2">The sequence shown here is derived from an EMBL/GenBank/DDBJ whole genome shotgun (WGS) entry which is preliminary data.</text>
</comment>
<dbReference type="RefSeq" id="WP_324250986.1">
    <property type="nucleotide sequence ID" value="NZ_CAJQZC010000014.1"/>
</dbReference>
<dbReference type="InterPro" id="IPR053156">
    <property type="entry name" value="T6SS_TssM-like"/>
</dbReference>
<proteinExistence type="predicted"/>
<reference evidence="2" key="1">
    <citation type="submission" date="2021-04" db="EMBL/GenBank/DDBJ databases">
        <authorList>
            <person name="Vanwijnsberghe S."/>
        </authorList>
    </citation>
    <scope>NUCLEOTIDE SEQUENCE</scope>
    <source>
        <strain evidence="2">LMG 31841</strain>
    </source>
</reference>